<name>A0A024UKY4_9STRA</name>
<evidence type="ECO:0000256" key="5">
    <source>
        <dbReference type="PROSITE-ProRule" id="PRU00552"/>
    </source>
</evidence>
<dbReference type="AlphaFoldDB" id="A0A024UKY4"/>
<evidence type="ECO:0000256" key="1">
    <source>
        <dbReference type="ARBA" id="ARBA00022741"/>
    </source>
</evidence>
<dbReference type="InterPro" id="IPR011545">
    <property type="entry name" value="DEAD/DEAH_box_helicase_dom"/>
</dbReference>
<feature type="domain" description="Helicase ATP-binding" evidence="6">
    <location>
        <begin position="58"/>
        <end position="271"/>
    </location>
</feature>
<dbReference type="GO" id="GO:0003676">
    <property type="term" value="F:nucleic acid binding"/>
    <property type="evidence" value="ECO:0007669"/>
    <property type="project" value="InterPro"/>
</dbReference>
<keyword evidence="4" id="KW-0067">ATP-binding</keyword>
<dbReference type="GO" id="GO:0005524">
    <property type="term" value="F:ATP binding"/>
    <property type="evidence" value="ECO:0007669"/>
    <property type="project" value="UniProtKB-KW"/>
</dbReference>
<dbReference type="PROSITE" id="PS51192">
    <property type="entry name" value="HELICASE_ATP_BIND_1"/>
    <property type="match status" value="1"/>
</dbReference>
<dbReference type="InterPro" id="IPR014014">
    <property type="entry name" value="RNA_helicase_DEAD_Q_motif"/>
</dbReference>
<dbReference type="Gene3D" id="3.40.50.300">
    <property type="entry name" value="P-loop containing nucleotide triphosphate hydrolases"/>
    <property type="match status" value="1"/>
</dbReference>
<dbReference type="InterPro" id="IPR027417">
    <property type="entry name" value="P-loop_NTPase"/>
</dbReference>
<dbReference type="GO" id="GO:0016787">
    <property type="term" value="F:hydrolase activity"/>
    <property type="evidence" value="ECO:0007669"/>
    <property type="project" value="UniProtKB-KW"/>
</dbReference>
<dbReference type="VEuPathDB" id="FungiDB:H310_02981"/>
<keyword evidence="1" id="KW-0547">Nucleotide-binding</keyword>
<dbReference type="Pfam" id="PF00270">
    <property type="entry name" value="DEAD"/>
    <property type="match status" value="1"/>
</dbReference>
<evidence type="ECO:0000256" key="4">
    <source>
        <dbReference type="ARBA" id="ARBA00022840"/>
    </source>
</evidence>
<dbReference type="GeneID" id="20080031"/>
<dbReference type="SUPFAM" id="SSF52540">
    <property type="entry name" value="P-loop containing nucleoside triphosphate hydrolases"/>
    <property type="match status" value="1"/>
</dbReference>
<protein>
    <recommendedName>
        <fullName evidence="9">Helicase ATP-binding domain-containing protein</fullName>
    </recommendedName>
</protein>
<sequence length="400" mass="43934">MISRLLLSRSVAVLRHTNVHASVRHASTFRSLGLSPELCEALRNKGLDTPTGIQDRTISAALNGADVICTDATGSGKTLAYLLPVVEKIRRAEKRQLLLAKRTKEAATVDESIASTTNPIDLVRREVSRPKAIVLVPSRELGMQVGAVARELSHVAKFSSCVITGGSEQKPQKVALSRPIDVLVATPGRLAKYIKSGHVFLSRVEYVVIDEADTLLDRKMGFRSIMDEILGPIRASGLASKRHVQYLLAAATVKPPMDQVFASVFPNLKLVSGKGVHQTPPSIKEEYIRVPVRSTTLHLTFTVNIHFDGRRARVTSTARCERRCPSGAKGRRLCFATRRRAVGRRTTCSKNTGIRRHRCTETSPLFSARRTLNSSSRTTRLCWCALTWPPAASTLLTLTT</sequence>
<dbReference type="RefSeq" id="XP_008864920.1">
    <property type="nucleotide sequence ID" value="XM_008866698.1"/>
</dbReference>
<dbReference type="InterPro" id="IPR044742">
    <property type="entry name" value="DEAD/DEAH_RhlB"/>
</dbReference>
<evidence type="ECO:0000256" key="2">
    <source>
        <dbReference type="ARBA" id="ARBA00022801"/>
    </source>
</evidence>
<dbReference type="SMART" id="SM00487">
    <property type="entry name" value="DEXDc"/>
    <property type="match status" value="1"/>
</dbReference>
<dbReference type="PANTHER" id="PTHR47960">
    <property type="entry name" value="DEAD-BOX ATP-DEPENDENT RNA HELICASE 50"/>
    <property type="match status" value="1"/>
</dbReference>
<dbReference type="GO" id="GO:0003724">
    <property type="term" value="F:RNA helicase activity"/>
    <property type="evidence" value="ECO:0007669"/>
    <property type="project" value="InterPro"/>
</dbReference>
<evidence type="ECO:0000313" key="8">
    <source>
        <dbReference type="EMBL" id="ETW06845.1"/>
    </source>
</evidence>
<feature type="domain" description="DEAD-box RNA helicase Q" evidence="7">
    <location>
        <begin position="27"/>
        <end position="55"/>
    </location>
</feature>
<keyword evidence="3" id="KW-0347">Helicase</keyword>
<evidence type="ECO:0000256" key="3">
    <source>
        <dbReference type="ARBA" id="ARBA00022806"/>
    </source>
</evidence>
<proteinExistence type="predicted"/>
<dbReference type="PROSITE" id="PS51195">
    <property type="entry name" value="Q_MOTIF"/>
    <property type="match status" value="1"/>
</dbReference>
<evidence type="ECO:0000259" key="6">
    <source>
        <dbReference type="PROSITE" id="PS51192"/>
    </source>
</evidence>
<dbReference type="OrthoDB" id="10256233at2759"/>
<evidence type="ECO:0008006" key="9">
    <source>
        <dbReference type="Google" id="ProtNLM"/>
    </source>
</evidence>
<dbReference type="CDD" id="cd00268">
    <property type="entry name" value="DEADc"/>
    <property type="match status" value="1"/>
</dbReference>
<gene>
    <name evidence="8" type="ORF">H310_02981</name>
</gene>
<organism evidence="8">
    <name type="scientific">Aphanomyces invadans</name>
    <dbReference type="NCBI Taxonomy" id="157072"/>
    <lineage>
        <taxon>Eukaryota</taxon>
        <taxon>Sar</taxon>
        <taxon>Stramenopiles</taxon>
        <taxon>Oomycota</taxon>
        <taxon>Saprolegniomycetes</taxon>
        <taxon>Saprolegniales</taxon>
        <taxon>Verrucalvaceae</taxon>
        <taxon>Aphanomyces</taxon>
    </lineage>
</organism>
<dbReference type="EMBL" id="KI913955">
    <property type="protein sequence ID" value="ETW06845.1"/>
    <property type="molecule type" value="Genomic_DNA"/>
</dbReference>
<keyword evidence="2" id="KW-0378">Hydrolase</keyword>
<evidence type="ECO:0000259" key="7">
    <source>
        <dbReference type="PROSITE" id="PS51195"/>
    </source>
</evidence>
<dbReference type="InterPro" id="IPR014001">
    <property type="entry name" value="Helicase_ATP-bd"/>
</dbReference>
<reference evidence="8" key="1">
    <citation type="submission" date="2013-12" db="EMBL/GenBank/DDBJ databases">
        <title>The Genome Sequence of Aphanomyces invadans NJM9701.</title>
        <authorList>
            <consortium name="The Broad Institute Genomics Platform"/>
            <person name="Russ C."/>
            <person name="Tyler B."/>
            <person name="van West P."/>
            <person name="Dieguez-Uribeondo J."/>
            <person name="Young S.K."/>
            <person name="Zeng Q."/>
            <person name="Gargeya S."/>
            <person name="Fitzgerald M."/>
            <person name="Abouelleil A."/>
            <person name="Alvarado L."/>
            <person name="Chapman S.B."/>
            <person name="Gainer-Dewar J."/>
            <person name="Goldberg J."/>
            <person name="Griggs A."/>
            <person name="Gujja S."/>
            <person name="Hansen M."/>
            <person name="Howarth C."/>
            <person name="Imamovic A."/>
            <person name="Ireland A."/>
            <person name="Larimer J."/>
            <person name="McCowan C."/>
            <person name="Murphy C."/>
            <person name="Pearson M."/>
            <person name="Poon T.W."/>
            <person name="Priest M."/>
            <person name="Roberts A."/>
            <person name="Saif S."/>
            <person name="Shea T."/>
            <person name="Sykes S."/>
            <person name="Wortman J."/>
            <person name="Nusbaum C."/>
            <person name="Birren B."/>
        </authorList>
    </citation>
    <scope>NUCLEOTIDE SEQUENCE [LARGE SCALE GENOMIC DNA]</scope>
    <source>
        <strain evidence="8">NJM9701</strain>
    </source>
</reference>
<feature type="short sequence motif" description="Q motif" evidence="5">
    <location>
        <begin position="27"/>
        <end position="55"/>
    </location>
</feature>
<accession>A0A024UKY4</accession>